<accession>A0A0R3WDB2</accession>
<gene>
    <name evidence="2" type="ORF">TASK_LOCUS8748</name>
</gene>
<name>A0A0R3WDB2_TAEAS</name>
<dbReference type="WBParaSite" id="TASK_0000874701-mRNA-1">
    <property type="protein sequence ID" value="TASK_0000874701-mRNA-1"/>
    <property type="gene ID" value="TASK_0000874701"/>
</dbReference>
<proteinExistence type="predicted"/>
<evidence type="ECO:0000256" key="1">
    <source>
        <dbReference type="SAM" id="MobiDB-lite"/>
    </source>
</evidence>
<feature type="region of interest" description="Disordered" evidence="1">
    <location>
        <begin position="1"/>
        <end position="20"/>
    </location>
</feature>
<evidence type="ECO:0000313" key="4">
    <source>
        <dbReference type="WBParaSite" id="TASK_0000874701-mRNA-1"/>
    </source>
</evidence>
<dbReference type="AlphaFoldDB" id="A0A0R3WDB2"/>
<evidence type="ECO:0000313" key="3">
    <source>
        <dbReference type="Proteomes" id="UP000282613"/>
    </source>
</evidence>
<dbReference type="EMBL" id="UYRS01018880">
    <property type="protein sequence ID" value="VDK40945.1"/>
    <property type="molecule type" value="Genomic_DNA"/>
</dbReference>
<feature type="compositionally biased region" description="Acidic residues" evidence="1">
    <location>
        <begin position="9"/>
        <end position="18"/>
    </location>
</feature>
<protein>
    <submittedName>
        <fullName evidence="2 4">Uncharacterized protein</fullName>
    </submittedName>
</protein>
<dbReference type="Proteomes" id="UP000282613">
    <property type="component" value="Unassembled WGS sequence"/>
</dbReference>
<sequence length="99" mass="11408">MDRVREEKEEKEEEEEEEWKYCTKQKDNLTDSACSDVVKSKHSLLLRQCLLHSSRVCFGWTSTWRQLIILGAEWSVSLHHNFAHLRLSDGGGGGVAVMM</sequence>
<organism evidence="4">
    <name type="scientific">Taenia asiatica</name>
    <name type="common">Asian tapeworm</name>
    <dbReference type="NCBI Taxonomy" id="60517"/>
    <lineage>
        <taxon>Eukaryota</taxon>
        <taxon>Metazoa</taxon>
        <taxon>Spiralia</taxon>
        <taxon>Lophotrochozoa</taxon>
        <taxon>Platyhelminthes</taxon>
        <taxon>Cestoda</taxon>
        <taxon>Eucestoda</taxon>
        <taxon>Cyclophyllidea</taxon>
        <taxon>Taeniidae</taxon>
        <taxon>Taenia</taxon>
    </lineage>
</organism>
<keyword evidence="3" id="KW-1185">Reference proteome</keyword>
<evidence type="ECO:0000313" key="2">
    <source>
        <dbReference type="EMBL" id="VDK40945.1"/>
    </source>
</evidence>
<reference evidence="4" key="1">
    <citation type="submission" date="2017-02" db="UniProtKB">
        <authorList>
            <consortium name="WormBaseParasite"/>
        </authorList>
    </citation>
    <scope>IDENTIFICATION</scope>
</reference>
<reference evidence="2 3" key="2">
    <citation type="submission" date="2018-11" db="EMBL/GenBank/DDBJ databases">
        <authorList>
            <consortium name="Pathogen Informatics"/>
        </authorList>
    </citation>
    <scope>NUCLEOTIDE SEQUENCE [LARGE SCALE GENOMIC DNA]</scope>
</reference>